<organism evidence="2 3">
    <name type="scientific">Heligmosomoides polygyrus</name>
    <name type="common">Parasitic roundworm</name>
    <dbReference type="NCBI Taxonomy" id="6339"/>
    <lineage>
        <taxon>Eukaryota</taxon>
        <taxon>Metazoa</taxon>
        <taxon>Ecdysozoa</taxon>
        <taxon>Nematoda</taxon>
        <taxon>Chromadorea</taxon>
        <taxon>Rhabditida</taxon>
        <taxon>Rhabditina</taxon>
        <taxon>Rhabditomorpha</taxon>
        <taxon>Strongyloidea</taxon>
        <taxon>Heligmosomidae</taxon>
        <taxon>Heligmosomoides</taxon>
    </lineage>
</organism>
<accession>A0A3P8D543</accession>
<accession>A0A183GPM9</accession>
<protein>
    <submittedName>
        <fullName evidence="1 3">Uncharacterized protein</fullName>
    </submittedName>
</protein>
<gene>
    <name evidence="1" type="ORF">HPBE_LOCUS24648</name>
</gene>
<keyword evidence="2" id="KW-1185">Reference proteome</keyword>
<evidence type="ECO:0000313" key="3">
    <source>
        <dbReference type="WBParaSite" id="HPBE_0002464901-mRNA-1"/>
    </source>
</evidence>
<evidence type="ECO:0000313" key="1">
    <source>
        <dbReference type="EMBL" id="VDP46437.1"/>
    </source>
</evidence>
<reference evidence="1 2" key="1">
    <citation type="submission" date="2018-11" db="EMBL/GenBank/DDBJ databases">
        <authorList>
            <consortium name="Pathogen Informatics"/>
        </authorList>
    </citation>
    <scope>NUCLEOTIDE SEQUENCE [LARGE SCALE GENOMIC DNA]</scope>
</reference>
<name>A0A183GPM9_HELPZ</name>
<dbReference type="Proteomes" id="UP000050761">
    <property type="component" value="Unassembled WGS sequence"/>
</dbReference>
<dbReference type="WBParaSite" id="HPBE_0002464901-mRNA-1">
    <property type="protein sequence ID" value="HPBE_0002464901-mRNA-1"/>
    <property type="gene ID" value="HPBE_0002464901"/>
</dbReference>
<proteinExistence type="predicted"/>
<reference evidence="3" key="2">
    <citation type="submission" date="2019-09" db="UniProtKB">
        <authorList>
            <consortium name="WormBaseParasite"/>
        </authorList>
    </citation>
    <scope>IDENTIFICATION</scope>
</reference>
<evidence type="ECO:0000313" key="2">
    <source>
        <dbReference type="Proteomes" id="UP000050761"/>
    </source>
</evidence>
<sequence length="80" mass="9077">MLRRRFSPSVAEYEKQKLQPFPSTATTRCSVKMGVTLSKYGVRNEEAMRVRNTQGFAHHQRYGSISQTAVTALTIFLIPT</sequence>
<dbReference type="EMBL" id="UZAH01036633">
    <property type="protein sequence ID" value="VDP46437.1"/>
    <property type="molecule type" value="Genomic_DNA"/>
</dbReference>
<dbReference type="AlphaFoldDB" id="A0A183GPM9"/>